<name>A0AAN7B8Y4_9PEZI</name>
<accession>A0AAN7B8Y4</accession>
<reference evidence="2" key="1">
    <citation type="journal article" date="2023" name="Mol. Phylogenet. Evol.">
        <title>Genome-scale phylogeny and comparative genomics of the fungal order Sordariales.</title>
        <authorList>
            <person name="Hensen N."/>
            <person name="Bonometti L."/>
            <person name="Westerberg I."/>
            <person name="Brannstrom I.O."/>
            <person name="Guillou S."/>
            <person name="Cros-Aarteil S."/>
            <person name="Calhoun S."/>
            <person name="Haridas S."/>
            <person name="Kuo A."/>
            <person name="Mondo S."/>
            <person name="Pangilinan J."/>
            <person name="Riley R."/>
            <person name="LaButti K."/>
            <person name="Andreopoulos B."/>
            <person name="Lipzen A."/>
            <person name="Chen C."/>
            <person name="Yan M."/>
            <person name="Daum C."/>
            <person name="Ng V."/>
            <person name="Clum A."/>
            <person name="Steindorff A."/>
            <person name="Ohm R.A."/>
            <person name="Martin F."/>
            <person name="Silar P."/>
            <person name="Natvig D.O."/>
            <person name="Lalanne C."/>
            <person name="Gautier V."/>
            <person name="Ament-Velasquez S.L."/>
            <person name="Kruys A."/>
            <person name="Hutchinson M.I."/>
            <person name="Powell A.J."/>
            <person name="Barry K."/>
            <person name="Miller A.N."/>
            <person name="Grigoriev I.V."/>
            <person name="Debuchy R."/>
            <person name="Gladieux P."/>
            <person name="Hiltunen Thoren M."/>
            <person name="Johannesson H."/>
        </authorList>
    </citation>
    <scope>NUCLEOTIDE SEQUENCE</scope>
    <source>
        <strain evidence="2">PSN293</strain>
    </source>
</reference>
<comment type="caution">
    <text evidence="2">The sequence shown here is derived from an EMBL/GenBank/DDBJ whole genome shotgun (WGS) entry which is preliminary data.</text>
</comment>
<dbReference type="AlphaFoldDB" id="A0AAN7B8Y4"/>
<dbReference type="Proteomes" id="UP001301769">
    <property type="component" value="Unassembled WGS sequence"/>
</dbReference>
<evidence type="ECO:0000313" key="2">
    <source>
        <dbReference type="EMBL" id="KAK4212440.1"/>
    </source>
</evidence>
<feature type="region of interest" description="Disordered" evidence="1">
    <location>
        <begin position="159"/>
        <end position="183"/>
    </location>
</feature>
<feature type="region of interest" description="Disordered" evidence="1">
    <location>
        <begin position="1"/>
        <end position="36"/>
    </location>
</feature>
<proteinExistence type="predicted"/>
<evidence type="ECO:0000256" key="1">
    <source>
        <dbReference type="SAM" id="MobiDB-lite"/>
    </source>
</evidence>
<keyword evidence="3" id="KW-1185">Reference proteome</keyword>
<dbReference type="EMBL" id="MU858127">
    <property type="protein sequence ID" value="KAK4212440.1"/>
    <property type="molecule type" value="Genomic_DNA"/>
</dbReference>
<gene>
    <name evidence="2" type="ORF">QBC37DRAFT_375026</name>
</gene>
<protein>
    <submittedName>
        <fullName evidence="2">Uncharacterized protein</fullName>
    </submittedName>
</protein>
<evidence type="ECO:0000313" key="3">
    <source>
        <dbReference type="Proteomes" id="UP001301769"/>
    </source>
</evidence>
<sequence>MSQRSHQEVFPPTAEDASRRQEIEIPSEEPSENTQAFAADDETWELKDYPSIWQLDDCPDLVFPCARRHVPVSGDWRNALLERRRNYDEEFLGFGTGRCFPIKQLFAAVTAPRSTAKSAKHAREGMLRGLVVLHPQLYPRDLVDLLKIRYKRGVRALQRQNPNATAPETYMHNQDVDQDEKNQVDEKSMAEAQDENGDITIPDVPEPMDDLDESDYSYLASYLARMGMATKESCFGSALNMLDESFEREHRVMAERRARKRAEIVAAMIRQRLKLSPGLGFQELGDYPEVVADIDLAYMLAYGGLGQNQDDTWATSGCYLLPWMYGRPWQFALYHDLLDTPGEPTGTAERDDFRYMLSQTWVLQMHLGSSTALEEGSYIGALLGELLDLLDQHECSFRRSGGSVTAA</sequence>
<reference evidence="2" key="2">
    <citation type="submission" date="2023-05" db="EMBL/GenBank/DDBJ databases">
        <authorList>
            <consortium name="Lawrence Berkeley National Laboratory"/>
            <person name="Steindorff A."/>
            <person name="Hensen N."/>
            <person name="Bonometti L."/>
            <person name="Westerberg I."/>
            <person name="Brannstrom I.O."/>
            <person name="Guillou S."/>
            <person name="Cros-Aarteil S."/>
            <person name="Calhoun S."/>
            <person name="Haridas S."/>
            <person name="Kuo A."/>
            <person name="Mondo S."/>
            <person name="Pangilinan J."/>
            <person name="Riley R."/>
            <person name="Labutti K."/>
            <person name="Andreopoulos B."/>
            <person name="Lipzen A."/>
            <person name="Chen C."/>
            <person name="Yanf M."/>
            <person name="Daum C."/>
            <person name="Ng V."/>
            <person name="Clum A."/>
            <person name="Ohm R."/>
            <person name="Martin F."/>
            <person name="Silar P."/>
            <person name="Natvig D."/>
            <person name="Lalanne C."/>
            <person name="Gautier V."/>
            <person name="Ament-Velasquez S.L."/>
            <person name="Kruys A."/>
            <person name="Hutchinson M.I."/>
            <person name="Powell A.J."/>
            <person name="Barry K."/>
            <person name="Miller A.N."/>
            <person name="Grigoriev I.V."/>
            <person name="Debuchy R."/>
            <person name="Gladieux P."/>
            <person name="Thoren M.H."/>
            <person name="Johannesson H."/>
        </authorList>
    </citation>
    <scope>NUCLEOTIDE SEQUENCE</scope>
    <source>
        <strain evidence="2">PSN293</strain>
    </source>
</reference>
<organism evidence="2 3">
    <name type="scientific">Rhypophila decipiens</name>
    <dbReference type="NCBI Taxonomy" id="261697"/>
    <lineage>
        <taxon>Eukaryota</taxon>
        <taxon>Fungi</taxon>
        <taxon>Dikarya</taxon>
        <taxon>Ascomycota</taxon>
        <taxon>Pezizomycotina</taxon>
        <taxon>Sordariomycetes</taxon>
        <taxon>Sordariomycetidae</taxon>
        <taxon>Sordariales</taxon>
        <taxon>Naviculisporaceae</taxon>
        <taxon>Rhypophila</taxon>
    </lineage>
</organism>